<evidence type="ECO:0000256" key="1">
    <source>
        <dbReference type="SAM" id="SignalP"/>
    </source>
</evidence>
<protein>
    <recommendedName>
        <fullName evidence="4">DUF2066 domain-containing protein</fullName>
    </recommendedName>
</protein>
<keyword evidence="3" id="KW-1185">Reference proteome</keyword>
<dbReference type="EMBL" id="LZEU01000001">
    <property type="protein sequence ID" value="MBC9250254.1"/>
    <property type="molecule type" value="Genomic_DNA"/>
</dbReference>
<reference evidence="2 3" key="1">
    <citation type="submission" date="2016-06" db="EMBL/GenBank/DDBJ databases">
        <authorList>
            <person name="Ramos C."/>
            <person name="Pintado A."/>
            <person name="Crespo-Gomez J.I."/>
        </authorList>
    </citation>
    <scope>NUCLEOTIDE SEQUENCE [LARGE SCALE GENOMIC DNA]</scope>
    <source>
        <strain evidence="2 3">AVO110</strain>
    </source>
</reference>
<feature type="signal peptide" evidence="1">
    <location>
        <begin position="1"/>
        <end position="23"/>
    </location>
</feature>
<organism evidence="2 3">
    <name type="scientific">Aquipseudomonas alcaligenes</name>
    <name type="common">Pseudomonas alcaligenes</name>
    <dbReference type="NCBI Taxonomy" id="43263"/>
    <lineage>
        <taxon>Bacteria</taxon>
        <taxon>Pseudomonadati</taxon>
        <taxon>Pseudomonadota</taxon>
        <taxon>Gammaproteobacteria</taxon>
        <taxon>Pseudomonadales</taxon>
        <taxon>Pseudomonadaceae</taxon>
        <taxon>Aquipseudomonas</taxon>
    </lineage>
</organism>
<dbReference type="Proteomes" id="UP000744555">
    <property type="component" value="Unassembled WGS sequence"/>
</dbReference>
<accession>A0ABR7RZG7</accession>
<comment type="caution">
    <text evidence="2">The sequence shown here is derived from an EMBL/GenBank/DDBJ whole genome shotgun (WGS) entry which is preliminary data.</text>
</comment>
<dbReference type="RefSeq" id="WP_223123182.1">
    <property type="nucleotide sequence ID" value="NZ_LZEU01000001.1"/>
</dbReference>
<evidence type="ECO:0000313" key="3">
    <source>
        <dbReference type="Proteomes" id="UP000744555"/>
    </source>
</evidence>
<name>A0ABR7RZG7_AQUAC</name>
<gene>
    <name evidence="2" type="ORF">A9179_08205</name>
</gene>
<proteinExistence type="predicted"/>
<evidence type="ECO:0008006" key="4">
    <source>
        <dbReference type="Google" id="ProtNLM"/>
    </source>
</evidence>
<sequence>MKASICRSAIYLSALLALPLAQAGEFQGRGVFHFASATGCPLATAGTPPSDCNRIALDDDGTRALLDEAGKTLELRNERDYPAQAVVGDLLLQGSALAESGQRVPVSLHLLVSKNGQQWSSSVHAHAPVKGDMRDVQLDVYQVSASVAGQPQLLLSREQALAALTSPSTAARLTKQFVQVRDNRVEAAKAEYADITVALGLEKAALPALRASLYVQGGHAGLDKALQGGTWSLELEALRSHLPQQVVERDLFLFGLDRQPLLQSLKADGFAKHGKLLLGAHDGKGYLSYQGQQVDLPEAGSVARAFLQESFIGLVLAGQQGAAVAVAQ</sequence>
<keyword evidence="1" id="KW-0732">Signal</keyword>
<evidence type="ECO:0000313" key="2">
    <source>
        <dbReference type="EMBL" id="MBC9250254.1"/>
    </source>
</evidence>
<feature type="chain" id="PRO_5046304402" description="DUF2066 domain-containing protein" evidence="1">
    <location>
        <begin position="24"/>
        <end position="328"/>
    </location>
</feature>